<proteinExistence type="predicted"/>
<organism evidence="16 17">
    <name type="scientific">Apiotrichum porosum</name>
    <dbReference type="NCBI Taxonomy" id="105984"/>
    <lineage>
        <taxon>Eukaryota</taxon>
        <taxon>Fungi</taxon>
        <taxon>Dikarya</taxon>
        <taxon>Basidiomycota</taxon>
        <taxon>Agaricomycotina</taxon>
        <taxon>Tremellomycetes</taxon>
        <taxon>Trichosporonales</taxon>
        <taxon>Trichosporonaceae</taxon>
        <taxon>Apiotrichum</taxon>
    </lineage>
</organism>
<dbReference type="EMBL" id="RSCE01000008">
    <property type="protein sequence ID" value="RSH80485.1"/>
    <property type="molecule type" value="Genomic_DNA"/>
</dbReference>
<evidence type="ECO:0000313" key="17">
    <source>
        <dbReference type="Proteomes" id="UP000279236"/>
    </source>
</evidence>
<feature type="short sequence motif" description="Q motif" evidence="11">
    <location>
        <begin position="192"/>
        <end position="220"/>
    </location>
</feature>
<dbReference type="InterPro" id="IPR027417">
    <property type="entry name" value="P-loop_NTPase"/>
</dbReference>
<dbReference type="InterPro" id="IPR014001">
    <property type="entry name" value="Helicase_ATP-bd"/>
</dbReference>
<evidence type="ECO:0000259" key="14">
    <source>
        <dbReference type="PROSITE" id="PS51194"/>
    </source>
</evidence>
<evidence type="ECO:0000259" key="13">
    <source>
        <dbReference type="PROSITE" id="PS51192"/>
    </source>
</evidence>
<protein>
    <recommendedName>
        <fullName evidence="1">RNA helicase</fullName>
        <ecNumber evidence="1">3.6.4.13</ecNumber>
    </recommendedName>
</protein>
<dbReference type="AlphaFoldDB" id="A0A427XNJ6"/>
<evidence type="ECO:0000256" key="5">
    <source>
        <dbReference type="ARBA" id="ARBA00022801"/>
    </source>
</evidence>
<dbReference type="PANTHER" id="PTHR47958">
    <property type="entry name" value="ATP-DEPENDENT RNA HELICASE DBP3"/>
    <property type="match status" value="1"/>
</dbReference>
<dbReference type="SUPFAM" id="SSF52540">
    <property type="entry name" value="P-loop containing nucleoside triphosphate hydrolases"/>
    <property type="match status" value="2"/>
</dbReference>
<evidence type="ECO:0000256" key="3">
    <source>
        <dbReference type="ARBA" id="ARBA00022741"/>
    </source>
</evidence>
<dbReference type="GO" id="GO:0003724">
    <property type="term" value="F:RNA helicase activity"/>
    <property type="evidence" value="ECO:0007669"/>
    <property type="project" value="UniProtKB-EC"/>
</dbReference>
<dbReference type="CDD" id="cd18787">
    <property type="entry name" value="SF2_C_DEAD"/>
    <property type="match status" value="1"/>
</dbReference>
<evidence type="ECO:0000256" key="1">
    <source>
        <dbReference type="ARBA" id="ARBA00012552"/>
    </source>
</evidence>
<evidence type="ECO:0000256" key="6">
    <source>
        <dbReference type="ARBA" id="ARBA00022806"/>
    </source>
</evidence>
<evidence type="ECO:0000256" key="4">
    <source>
        <dbReference type="ARBA" id="ARBA00022771"/>
    </source>
</evidence>
<evidence type="ECO:0000256" key="8">
    <source>
        <dbReference type="ARBA" id="ARBA00022840"/>
    </source>
</evidence>
<dbReference type="GO" id="GO:0016787">
    <property type="term" value="F:hydrolase activity"/>
    <property type="evidence" value="ECO:0007669"/>
    <property type="project" value="UniProtKB-KW"/>
</dbReference>
<feature type="domain" description="Helicase ATP-binding" evidence="13">
    <location>
        <begin position="223"/>
        <end position="408"/>
    </location>
</feature>
<dbReference type="STRING" id="105984.A0A427XNJ6"/>
<keyword evidence="5" id="KW-0378">Hydrolase</keyword>
<dbReference type="InterPro" id="IPR001650">
    <property type="entry name" value="Helicase_C-like"/>
</dbReference>
<reference evidence="16 17" key="1">
    <citation type="submission" date="2018-11" db="EMBL/GenBank/DDBJ databases">
        <title>Genome sequence of Apiotrichum porosum DSM 27194.</title>
        <authorList>
            <person name="Aliyu H."/>
            <person name="Gorte O."/>
            <person name="Ochsenreither K."/>
        </authorList>
    </citation>
    <scope>NUCLEOTIDE SEQUENCE [LARGE SCALE GENOMIC DNA]</scope>
    <source>
        <strain evidence="16 17">DSM 27194</strain>
    </source>
</reference>
<dbReference type="Pfam" id="PF00270">
    <property type="entry name" value="DEAD"/>
    <property type="match status" value="1"/>
</dbReference>
<evidence type="ECO:0000256" key="11">
    <source>
        <dbReference type="PROSITE-ProRule" id="PRU00552"/>
    </source>
</evidence>
<dbReference type="PROSITE" id="PS51194">
    <property type="entry name" value="HELICASE_CTER"/>
    <property type="match status" value="1"/>
</dbReference>
<dbReference type="GO" id="GO:0008270">
    <property type="term" value="F:zinc ion binding"/>
    <property type="evidence" value="ECO:0007669"/>
    <property type="project" value="UniProtKB-KW"/>
</dbReference>
<feature type="region of interest" description="Disordered" evidence="12">
    <location>
        <begin position="43"/>
        <end position="91"/>
    </location>
</feature>
<dbReference type="Proteomes" id="UP000279236">
    <property type="component" value="Unassembled WGS sequence"/>
</dbReference>
<comment type="caution">
    <text evidence="16">The sequence shown here is derived from an EMBL/GenBank/DDBJ whole genome shotgun (WGS) entry which is preliminary data.</text>
</comment>
<gene>
    <name evidence="16" type="primary">RH35</name>
    <name evidence="16" type="ORF">EHS24_009065</name>
</gene>
<evidence type="ECO:0000259" key="15">
    <source>
        <dbReference type="PROSITE" id="PS51195"/>
    </source>
</evidence>
<dbReference type="OrthoDB" id="196131at2759"/>
<feature type="domain" description="DEAD-box RNA helicase Q" evidence="15">
    <location>
        <begin position="192"/>
        <end position="220"/>
    </location>
</feature>
<keyword evidence="9" id="KW-0694">RNA-binding</keyword>
<keyword evidence="3" id="KW-0547">Nucleotide-binding</keyword>
<feature type="domain" description="Helicase C-terminal" evidence="14">
    <location>
        <begin position="419"/>
        <end position="582"/>
    </location>
</feature>
<accession>A0A427XNJ6</accession>
<dbReference type="InterPro" id="IPR011545">
    <property type="entry name" value="DEAD/DEAH_box_helicase_dom"/>
</dbReference>
<keyword evidence="17" id="KW-1185">Reference proteome</keyword>
<evidence type="ECO:0000256" key="9">
    <source>
        <dbReference type="ARBA" id="ARBA00022884"/>
    </source>
</evidence>
<dbReference type="Pfam" id="PF00271">
    <property type="entry name" value="Helicase_C"/>
    <property type="match status" value="1"/>
</dbReference>
<dbReference type="RefSeq" id="XP_028475432.1">
    <property type="nucleotide sequence ID" value="XM_028624360.1"/>
</dbReference>
<evidence type="ECO:0000256" key="12">
    <source>
        <dbReference type="SAM" id="MobiDB-lite"/>
    </source>
</evidence>
<keyword evidence="2" id="KW-0479">Metal-binding</keyword>
<name>A0A427XNJ6_9TREE</name>
<dbReference type="Gene3D" id="3.40.50.300">
    <property type="entry name" value="P-loop containing nucleotide triphosphate hydrolases"/>
    <property type="match status" value="2"/>
</dbReference>
<evidence type="ECO:0000256" key="2">
    <source>
        <dbReference type="ARBA" id="ARBA00022723"/>
    </source>
</evidence>
<dbReference type="GO" id="GO:0005737">
    <property type="term" value="C:cytoplasm"/>
    <property type="evidence" value="ECO:0007669"/>
    <property type="project" value="UniProtKB-ARBA"/>
</dbReference>
<keyword evidence="7" id="KW-0862">Zinc</keyword>
<dbReference type="SMART" id="SM00487">
    <property type="entry name" value="DEXDc"/>
    <property type="match status" value="1"/>
</dbReference>
<dbReference type="InterPro" id="IPR014014">
    <property type="entry name" value="RNA_helicase_DEAD_Q_motif"/>
</dbReference>
<evidence type="ECO:0000256" key="10">
    <source>
        <dbReference type="ARBA" id="ARBA00047984"/>
    </source>
</evidence>
<dbReference type="PROSITE" id="PS51195">
    <property type="entry name" value="Q_MOTIF"/>
    <property type="match status" value="1"/>
</dbReference>
<comment type="catalytic activity">
    <reaction evidence="10">
        <text>ATP + H2O = ADP + phosphate + H(+)</text>
        <dbReference type="Rhea" id="RHEA:13065"/>
        <dbReference type="ChEBI" id="CHEBI:15377"/>
        <dbReference type="ChEBI" id="CHEBI:15378"/>
        <dbReference type="ChEBI" id="CHEBI:30616"/>
        <dbReference type="ChEBI" id="CHEBI:43474"/>
        <dbReference type="ChEBI" id="CHEBI:456216"/>
        <dbReference type="EC" id="3.6.4.13"/>
    </reaction>
</comment>
<keyword evidence="6 16" id="KW-0347">Helicase</keyword>
<dbReference type="SMART" id="SM00490">
    <property type="entry name" value="HELICc"/>
    <property type="match status" value="1"/>
</dbReference>
<dbReference type="PROSITE" id="PS51192">
    <property type="entry name" value="HELICASE_ATP_BIND_1"/>
    <property type="match status" value="1"/>
</dbReference>
<keyword evidence="4" id="KW-0863">Zinc-finger</keyword>
<dbReference type="GO" id="GO:0005524">
    <property type="term" value="F:ATP binding"/>
    <property type="evidence" value="ECO:0007669"/>
    <property type="project" value="UniProtKB-KW"/>
</dbReference>
<evidence type="ECO:0000256" key="7">
    <source>
        <dbReference type="ARBA" id="ARBA00022833"/>
    </source>
</evidence>
<dbReference type="GO" id="GO:0003723">
    <property type="term" value="F:RNA binding"/>
    <property type="evidence" value="ECO:0007669"/>
    <property type="project" value="UniProtKB-KW"/>
</dbReference>
<feature type="compositionally biased region" description="Basic and acidic residues" evidence="12">
    <location>
        <begin position="70"/>
        <end position="91"/>
    </location>
</feature>
<sequence length="627" mass="69181">MPPAPAAKGTEDAYDVPADYKPYVPVAKRRAALLAQVGGRHLPQAKKVKLLSGDNSTQASREGSAALDAEAERQAADEAEMERVEREKTRREKTLLQAAQEVRRKKEIEDARKSEAEKEAEKEAALLAEMERAQKKLAGAQELAHGTAYTDSMKTSWRPPHYIRNLSPEEQQAVREKHAIILEGEDPPPAIEHFADMKIPKPLLKYLSGKGIKTPSPIQIQGIPTAFSGRDMIGIAFTGSGKTLTFTLPAIMQSLEMEAKLPFTRGEGPVGLIICPSRELARQTYEGCVAMCDALKADGDYPELRSLLCIGGINMADQADALNRGVHIVVATPGRLIDMLEKGRLNANNCKYLCMDEADRMIDMGFEEDVRSIMSHFKYQRQTLLFSATMPRKIQDFAQQSLINPILVNVGRAGAANMDVIQEVEYVKQEAKMVYLLECLQKTPPPVIIFSDNKNEVDDIQEYLLLKGVEAVAIHGSKTQDEREYAIRSFKTGGKDVMVASGVASKGLDFNEIQHVIVYTMPKEIEDYVHEIGRTGRSGKTGVATTFVNMNTSEQTLLDLKYLLMEAKQKIPEFLLDIDDPRAAQGGVLRGCPVCGGLGHGLSDCPKLEEEMRRKTAANARYDGGGY</sequence>
<dbReference type="EC" id="3.6.4.13" evidence="1"/>
<keyword evidence="8" id="KW-0067">ATP-binding</keyword>
<dbReference type="GeneID" id="39593608"/>
<dbReference type="FunFam" id="3.40.50.300:FF:000657">
    <property type="entry name" value="Probable ATP-dependent RNA helicase DDX41"/>
    <property type="match status" value="1"/>
</dbReference>
<evidence type="ECO:0000313" key="16">
    <source>
        <dbReference type="EMBL" id="RSH80485.1"/>
    </source>
</evidence>